<reference evidence="1" key="1">
    <citation type="submission" date="2014-09" db="EMBL/GenBank/DDBJ databases">
        <authorList>
            <person name="Magalhaes I.L.F."/>
            <person name="Oliveira U."/>
            <person name="Santos F.R."/>
            <person name="Vidigal T.H.D.A."/>
            <person name="Brescovit A.D."/>
            <person name="Santos A.J."/>
        </authorList>
    </citation>
    <scope>NUCLEOTIDE SEQUENCE</scope>
    <source>
        <tissue evidence="1">Shoot tissue taken approximately 20 cm above the soil surface</tissue>
    </source>
</reference>
<evidence type="ECO:0000313" key="1">
    <source>
        <dbReference type="EMBL" id="JAD90769.1"/>
    </source>
</evidence>
<proteinExistence type="predicted"/>
<sequence>MRNFELEIKGLQKKSWRAYSIKFWSCFGLYRVKMYLRHSTRRI</sequence>
<dbReference type="EMBL" id="GBRH01207126">
    <property type="protein sequence ID" value="JAD90769.1"/>
    <property type="molecule type" value="Transcribed_RNA"/>
</dbReference>
<dbReference type="AlphaFoldDB" id="A0A0A9DQC1"/>
<name>A0A0A9DQC1_ARUDO</name>
<organism evidence="1">
    <name type="scientific">Arundo donax</name>
    <name type="common">Giant reed</name>
    <name type="synonym">Donax arundinaceus</name>
    <dbReference type="NCBI Taxonomy" id="35708"/>
    <lineage>
        <taxon>Eukaryota</taxon>
        <taxon>Viridiplantae</taxon>
        <taxon>Streptophyta</taxon>
        <taxon>Embryophyta</taxon>
        <taxon>Tracheophyta</taxon>
        <taxon>Spermatophyta</taxon>
        <taxon>Magnoliopsida</taxon>
        <taxon>Liliopsida</taxon>
        <taxon>Poales</taxon>
        <taxon>Poaceae</taxon>
        <taxon>PACMAD clade</taxon>
        <taxon>Arundinoideae</taxon>
        <taxon>Arundineae</taxon>
        <taxon>Arundo</taxon>
    </lineage>
</organism>
<accession>A0A0A9DQC1</accession>
<reference evidence="1" key="2">
    <citation type="journal article" date="2015" name="Data Brief">
        <title>Shoot transcriptome of the giant reed, Arundo donax.</title>
        <authorList>
            <person name="Barrero R.A."/>
            <person name="Guerrero F.D."/>
            <person name="Moolhuijzen P."/>
            <person name="Goolsby J.A."/>
            <person name="Tidwell J."/>
            <person name="Bellgard S.E."/>
            <person name="Bellgard M.I."/>
        </authorList>
    </citation>
    <scope>NUCLEOTIDE SEQUENCE</scope>
    <source>
        <tissue evidence="1">Shoot tissue taken approximately 20 cm above the soil surface</tissue>
    </source>
</reference>
<protein>
    <submittedName>
        <fullName evidence="1">GSVIVT00028307001, CUL4</fullName>
    </submittedName>
</protein>